<dbReference type="SUPFAM" id="SSF56672">
    <property type="entry name" value="DNA/RNA polymerases"/>
    <property type="match status" value="1"/>
</dbReference>
<dbReference type="PANTHER" id="PTHR37984">
    <property type="entry name" value="PROTEIN CBG26694"/>
    <property type="match status" value="1"/>
</dbReference>
<evidence type="ECO:0000256" key="3">
    <source>
        <dbReference type="SAM" id="MobiDB-lite"/>
    </source>
</evidence>
<dbReference type="Pfam" id="PF21638">
    <property type="entry name" value="SDA1_C"/>
    <property type="match status" value="1"/>
</dbReference>
<dbReference type="InterPro" id="IPR050951">
    <property type="entry name" value="Retrovirus_Pol_polyprotein"/>
</dbReference>
<dbReference type="InterPro" id="IPR000477">
    <property type="entry name" value="RT_dom"/>
</dbReference>
<dbReference type="GeneID" id="106549358"/>
<dbReference type="InterPro" id="IPR048292">
    <property type="entry name" value="SDA1_C"/>
</dbReference>
<dbReference type="Proteomes" id="UP000504617">
    <property type="component" value="Unplaced"/>
</dbReference>
<dbReference type="InterPro" id="IPR012337">
    <property type="entry name" value="RNaseH-like_sf"/>
</dbReference>
<dbReference type="InterPro" id="IPR036397">
    <property type="entry name" value="RNaseH_sf"/>
</dbReference>
<dbReference type="EC" id="3.1.26.4" evidence="2"/>
<keyword evidence="6" id="KW-1185">Reference proteome</keyword>
<dbReference type="GO" id="GO:0015074">
    <property type="term" value="P:DNA integration"/>
    <property type="evidence" value="ECO:0007669"/>
    <property type="project" value="InterPro"/>
</dbReference>
<dbReference type="SUPFAM" id="SSF53098">
    <property type="entry name" value="Ribonuclease H-like"/>
    <property type="match status" value="1"/>
</dbReference>
<proteinExistence type="inferred from homology"/>
<evidence type="ECO:0000256" key="1">
    <source>
        <dbReference type="ARBA" id="ARBA00010879"/>
    </source>
</evidence>
<dbReference type="InterPro" id="IPR043128">
    <property type="entry name" value="Rev_trsase/Diguanyl_cyclase"/>
</dbReference>
<dbReference type="Pfam" id="PF00665">
    <property type="entry name" value="rve"/>
    <property type="match status" value="1"/>
</dbReference>
<evidence type="ECO:0000313" key="7">
    <source>
        <dbReference type="RefSeq" id="XP_013922456.1"/>
    </source>
</evidence>
<evidence type="ECO:0000313" key="6">
    <source>
        <dbReference type="Proteomes" id="UP000504617"/>
    </source>
</evidence>
<protein>
    <recommendedName>
        <fullName evidence="2">ribonuclease H</fullName>
        <ecNumber evidence="2">3.1.26.4</ecNumber>
    </recommendedName>
</protein>
<feature type="domain" description="Reverse transcriptase" evidence="4">
    <location>
        <begin position="1"/>
        <end position="65"/>
    </location>
</feature>
<feature type="domain" description="Integrase catalytic" evidence="5">
    <location>
        <begin position="111"/>
        <end position="234"/>
    </location>
</feature>
<evidence type="ECO:0000259" key="5">
    <source>
        <dbReference type="PROSITE" id="PS50994"/>
    </source>
</evidence>
<evidence type="ECO:0000259" key="4">
    <source>
        <dbReference type="PROSITE" id="PS50878"/>
    </source>
</evidence>
<dbReference type="InterPro" id="IPR043502">
    <property type="entry name" value="DNA/RNA_pol_sf"/>
</dbReference>
<gene>
    <name evidence="7" type="primary">LOC106549358</name>
</gene>
<dbReference type="GO" id="GO:0004523">
    <property type="term" value="F:RNA-DNA hybrid ribonuclease activity"/>
    <property type="evidence" value="ECO:0007669"/>
    <property type="project" value="UniProtKB-EC"/>
</dbReference>
<dbReference type="Gene3D" id="3.30.420.10">
    <property type="entry name" value="Ribonuclease H-like superfamily/Ribonuclease H"/>
    <property type="match status" value="1"/>
</dbReference>
<dbReference type="OrthoDB" id="2196187at2759"/>
<feature type="region of interest" description="Disordered" evidence="3">
    <location>
        <begin position="343"/>
        <end position="441"/>
    </location>
</feature>
<dbReference type="RefSeq" id="XP_013922456.1">
    <property type="nucleotide sequence ID" value="XM_014066981.1"/>
</dbReference>
<reference evidence="7" key="1">
    <citation type="submission" date="2025-08" db="UniProtKB">
        <authorList>
            <consortium name="RefSeq"/>
        </authorList>
    </citation>
    <scope>IDENTIFICATION</scope>
    <source>
        <tissue evidence="7">Skeletal muscle</tissue>
    </source>
</reference>
<dbReference type="PANTHER" id="PTHR37984:SF12">
    <property type="entry name" value="RIBONUCLEASE H"/>
    <property type="match status" value="1"/>
</dbReference>
<dbReference type="PROSITE" id="PS50878">
    <property type="entry name" value="RT_POL"/>
    <property type="match status" value="1"/>
</dbReference>
<dbReference type="Gene3D" id="3.30.70.270">
    <property type="match status" value="2"/>
</dbReference>
<dbReference type="Pfam" id="PF00078">
    <property type="entry name" value="RVT_1"/>
    <property type="match status" value="1"/>
</dbReference>
<dbReference type="KEGG" id="tsr:106549358"/>
<evidence type="ECO:0000256" key="2">
    <source>
        <dbReference type="ARBA" id="ARBA00012180"/>
    </source>
</evidence>
<feature type="compositionally biased region" description="Acidic residues" evidence="3">
    <location>
        <begin position="361"/>
        <end position="371"/>
    </location>
</feature>
<dbReference type="PROSITE" id="PS50994">
    <property type="entry name" value="INTEGRASE"/>
    <property type="match status" value="1"/>
</dbReference>
<name>A0A6I9YE65_9SAUR</name>
<dbReference type="GO" id="GO:0003676">
    <property type="term" value="F:nucleic acid binding"/>
    <property type="evidence" value="ECO:0007669"/>
    <property type="project" value="InterPro"/>
</dbReference>
<comment type="similarity">
    <text evidence="1">Belongs to the beta type-B retroviral polymerase family. HERV class-II K(HML-2) pol subfamily.</text>
</comment>
<organism evidence="6 7">
    <name type="scientific">Thamnophis sirtalis</name>
    <dbReference type="NCBI Taxonomy" id="35019"/>
    <lineage>
        <taxon>Eukaryota</taxon>
        <taxon>Metazoa</taxon>
        <taxon>Chordata</taxon>
        <taxon>Craniata</taxon>
        <taxon>Vertebrata</taxon>
        <taxon>Euteleostomi</taxon>
        <taxon>Lepidosauria</taxon>
        <taxon>Squamata</taxon>
        <taxon>Bifurcata</taxon>
        <taxon>Unidentata</taxon>
        <taxon>Episquamata</taxon>
        <taxon>Toxicofera</taxon>
        <taxon>Serpentes</taxon>
        <taxon>Colubroidea</taxon>
        <taxon>Colubridae</taxon>
        <taxon>Natricinae</taxon>
        <taxon>Thamnophis</taxon>
    </lineage>
</organism>
<dbReference type="AlphaFoldDB" id="A0A6I9YE65"/>
<accession>A0A6I9YE65</accession>
<dbReference type="InterPro" id="IPR001584">
    <property type="entry name" value="Integrase_cat-core"/>
</dbReference>
<sequence>MEHLLHGLLGIVPYFDDVLIAATSRSGLIEVLRKVLDRFRGAGLKLKLSKCSFAVPRVEFLGFMIHAQGIHPTRSKVAAIKNAPAPTSKAELQAFLCLLNFYTPFLPHKASLAEPLHRLLDQSVAWQWGCQGRADIRGSLSALFLVAVDAYSHWVELVLMRSTTAESTVQALRRLFATHGLPDIVVSDNGPQFSSAVFQGFLAAQVIRHVPVAPYHPASNGWAERAVRSAKEALGCLDCGDWQTIQPVIMTIANNFVTDKNSGEVMTVGSVNHAQHYKLFFTDVVMSARTLIHLFQSLNPQMLQKKFRGKPTEATSEAKIHEYGELDVKDYIPGAEILALEKEGENDLEEEGDGWETASCSEEEDDEEGEWVDVHHSSDEEQQEIAGKTDRKEFVKKKTKLNPYASSTNKEKKKHKNFMMMRYSHNVRTKNKRSFREKQAS</sequence>